<evidence type="ECO:0000313" key="4">
    <source>
        <dbReference type="Proteomes" id="UP000243217"/>
    </source>
</evidence>
<dbReference type="Pfam" id="PF00615">
    <property type="entry name" value="RGS"/>
    <property type="match status" value="1"/>
</dbReference>
<keyword evidence="1" id="KW-0812">Transmembrane</keyword>
<dbReference type="PANTHER" id="PTHR10845:SF192">
    <property type="entry name" value="DOUBLE HIT, ISOFORM B"/>
    <property type="match status" value="1"/>
</dbReference>
<dbReference type="PANTHER" id="PTHR10845">
    <property type="entry name" value="REGULATOR OF G PROTEIN SIGNALING"/>
    <property type="match status" value="1"/>
</dbReference>
<dbReference type="PROSITE" id="PS50132">
    <property type="entry name" value="RGS"/>
    <property type="match status" value="1"/>
</dbReference>
<dbReference type="InterPro" id="IPR044926">
    <property type="entry name" value="RGS_subdomain_2"/>
</dbReference>
<dbReference type="EMBL" id="JNBS01004364">
    <property type="protein sequence ID" value="OQR83418.1"/>
    <property type="molecule type" value="Genomic_DNA"/>
</dbReference>
<accession>A0A1V9YCJ4</accession>
<sequence>MGTLISIVFLLYLLCIIFYSSSWIQDNDIRHVALSFFGHAVIISQIIVPLWATRNERSFTDASIVHTTKINMLEAFLETADGYHAFSEFARIQFSYENAVAWKACSDFKRHGGNSIALYDTYIKAQSVMETNIPGTLRKYYYDIFEKSRKGHRILGYESALDKDLAIFDRFREAILKLMVLDTLPRFQVHPLGKGWQTFVETQESHFVLNHLIGAIDRPENLVVPFDGNVQKVVDRVRRASANTRTDSKVKRELLATKT</sequence>
<name>A0A1V9YCJ4_9STRA</name>
<protein>
    <recommendedName>
        <fullName evidence="2">RGS domain-containing protein</fullName>
    </recommendedName>
</protein>
<reference evidence="3 4" key="1">
    <citation type="journal article" date="2014" name="Genome Biol. Evol.">
        <title>The secreted proteins of Achlya hypogyna and Thraustotheca clavata identify the ancestral oomycete secretome and reveal gene acquisitions by horizontal gene transfer.</title>
        <authorList>
            <person name="Misner I."/>
            <person name="Blouin N."/>
            <person name="Leonard G."/>
            <person name="Richards T.A."/>
            <person name="Lane C.E."/>
        </authorList>
    </citation>
    <scope>NUCLEOTIDE SEQUENCE [LARGE SCALE GENOMIC DNA]</scope>
    <source>
        <strain evidence="3 4">ATCC 34112</strain>
    </source>
</reference>
<dbReference type="Gene3D" id="1.10.167.10">
    <property type="entry name" value="Regulator of G-protein Signalling 4, domain 2"/>
    <property type="match status" value="1"/>
</dbReference>
<dbReference type="SUPFAM" id="SSF48097">
    <property type="entry name" value="Regulator of G-protein signaling, RGS"/>
    <property type="match status" value="1"/>
</dbReference>
<evidence type="ECO:0000313" key="3">
    <source>
        <dbReference type="EMBL" id="OQR83418.1"/>
    </source>
</evidence>
<dbReference type="OrthoDB" id="77345at2759"/>
<keyword evidence="1" id="KW-1133">Transmembrane helix</keyword>
<dbReference type="InterPro" id="IPR016137">
    <property type="entry name" value="RGS"/>
</dbReference>
<evidence type="ECO:0000259" key="2">
    <source>
        <dbReference type="PROSITE" id="PS50132"/>
    </source>
</evidence>
<dbReference type="AlphaFoldDB" id="A0A1V9YCJ4"/>
<dbReference type="Proteomes" id="UP000243217">
    <property type="component" value="Unassembled WGS sequence"/>
</dbReference>
<comment type="caution">
    <text evidence="3">The sequence shown here is derived from an EMBL/GenBank/DDBJ whole genome shotgun (WGS) entry which is preliminary data.</text>
</comment>
<feature type="transmembrane region" description="Helical" evidence="1">
    <location>
        <begin position="32"/>
        <end position="52"/>
    </location>
</feature>
<dbReference type="STRING" id="74557.A0A1V9YCJ4"/>
<organism evidence="3 4">
    <name type="scientific">Thraustotheca clavata</name>
    <dbReference type="NCBI Taxonomy" id="74557"/>
    <lineage>
        <taxon>Eukaryota</taxon>
        <taxon>Sar</taxon>
        <taxon>Stramenopiles</taxon>
        <taxon>Oomycota</taxon>
        <taxon>Saprolegniomycetes</taxon>
        <taxon>Saprolegniales</taxon>
        <taxon>Achlyaceae</taxon>
        <taxon>Thraustotheca</taxon>
    </lineage>
</organism>
<keyword evidence="4" id="KW-1185">Reference proteome</keyword>
<dbReference type="InterPro" id="IPR036305">
    <property type="entry name" value="RGS_sf"/>
</dbReference>
<evidence type="ECO:0000256" key="1">
    <source>
        <dbReference type="SAM" id="Phobius"/>
    </source>
</evidence>
<gene>
    <name evidence="3" type="ORF">THRCLA_10946</name>
</gene>
<feature type="domain" description="RGS" evidence="2">
    <location>
        <begin position="72"/>
        <end position="187"/>
    </location>
</feature>
<proteinExistence type="predicted"/>
<keyword evidence="1" id="KW-0472">Membrane</keyword>